<evidence type="ECO:0000313" key="1">
    <source>
        <dbReference type="EMBL" id="GJT65854.1"/>
    </source>
</evidence>
<dbReference type="EMBL" id="BQNB010017665">
    <property type="protein sequence ID" value="GJT65854.1"/>
    <property type="molecule type" value="Genomic_DNA"/>
</dbReference>
<organism evidence="1 2">
    <name type="scientific">Tanacetum coccineum</name>
    <dbReference type="NCBI Taxonomy" id="301880"/>
    <lineage>
        <taxon>Eukaryota</taxon>
        <taxon>Viridiplantae</taxon>
        <taxon>Streptophyta</taxon>
        <taxon>Embryophyta</taxon>
        <taxon>Tracheophyta</taxon>
        <taxon>Spermatophyta</taxon>
        <taxon>Magnoliopsida</taxon>
        <taxon>eudicotyledons</taxon>
        <taxon>Gunneridae</taxon>
        <taxon>Pentapetalae</taxon>
        <taxon>asterids</taxon>
        <taxon>campanulids</taxon>
        <taxon>Asterales</taxon>
        <taxon>Asteraceae</taxon>
        <taxon>Asteroideae</taxon>
        <taxon>Anthemideae</taxon>
        <taxon>Anthemidinae</taxon>
        <taxon>Tanacetum</taxon>
    </lineage>
</organism>
<accession>A0ABQ5FS97</accession>
<dbReference type="PANTHER" id="PTHR33325">
    <property type="entry name" value="ZINC FINGER, CCHC-TYPE-RELATED"/>
    <property type="match status" value="1"/>
</dbReference>
<sequence length="177" mass="20684">MGMSEEVKAKADVFLHQHIDKMLEFEYSNCDDPSILRKDLQRRFNHQREVLLPYARDEWSMLVTLNMILANYIQWTGYVKRHLKSMGALATIQEGNKCTEETKAKADVFLHQHIDEMLEFECGSANHWSKACRIPSHLCELYEASRKGKEKEVNHVDQFDNTNTELVASDFFDDLEL</sequence>
<protein>
    <submittedName>
        <fullName evidence="1">Uncharacterized protein</fullName>
    </submittedName>
</protein>
<gene>
    <name evidence="1" type="ORF">Tco_1017334</name>
</gene>
<dbReference type="Proteomes" id="UP001151760">
    <property type="component" value="Unassembled WGS sequence"/>
</dbReference>
<proteinExistence type="predicted"/>
<reference evidence="1" key="1">
    <citation type="journal article" date="2022" name="Int. J. Mol. Sci.">
        <title>Draft Genome of Tanacetum Coccineum: Genomic Comparison of Closely Related Tanacetum-Family Plants.</title>
        <authorList>
            <person name="Yamashiro T."/>
            <person name="Shiraishi A."/>
            <person name="Nakayama K."/>
            <person name="Satake H."/>
        </authorList>
    </citation>
    <scope>NUCLEOTIDE SEQUENCE</scope>
</reference>
<reference evidence="1" key="2">
    <citation type="submission" date="2022-01" db="EMBL/GenBank/DDBJ databases">
        <authorList>
            <person name="Yamashiro T."/>
            <person name="Shiraishi A."/>
            <person name="Satake H."/>
            <person name="Nakayama K."/>
        </authorList>
    </citation>
    <scope>NUCLEOTIDE SEQUENCE</scope>
</reference>
<dbReference type="PANTHER" id="PTHR33325:SF12">
    <property type="entry name" value="ZINC FINGER, CCHC-TYPE-RELATED"/>
    <property type="match status" value="1"/>
</dbReference>
<name>A0ABQ5FS97_9ASTR</name>
<keyword evidence="2" id="KW-1185">Reference proteome</keyword>
<comment type="caution">
    <text evidence="1">The sequence shown here is derived from an EMBL/GenBank/DDBJ whole genome shotgun (WGS) entry which is preliminary data.</text>
</comment>
<evidence type="ECO:0000313" key="2">
    <source>
        <dbReference type="Proteomes" id="UP001151760"/>
    </source>
</evidence>